<protein>
    <submittedName>
        <fullName evidence="2">Uncharacterized protein</fullName>
    </submittedName>
</protein>
<evidence type="ECO:0000313" key="2">
    <source>
        <dbReference type="EMBL" id="WIA19545.1"/>
    </source>
</evidence>
<organism evidence="2 3">
    <name type="scientific">Tetradesmus obliquus</name>
    <name type="common">Green alga</name>
    <name type="synonym">Acutodesmus obliquus</name>
    <dbReference type="NCBI Taxonomy" id="3088"/>
    <lineage>
        <taxon>Eukaryota</taxon>
        <taxon>Viridiplantae</taxon>
        <taxon>Chlorophyta</taxon>
        <taxon>core chlorophytes</taxon>
        <taxon>Chlorophyceae</taxon>
        <taxon>CS clade</taxon>
        <taxon>Sphaeropleales</taxon>
        <taxon>Scenedesmaceae</taxon>
        <taxon>Tetradesmus</taxon>
    </lineage>
</organism>
<keyword evidence="3" id="KW-1185">Reference proteome</keyword>
<name>A0ABY8UE39_TETOB</name>
<feature type="compositionally biased region" description="Polar residues" evidence="1">
    <location>
        <begin position="49"/>
        <end position="67"/>
    </location>
</feature>
<feature type="compositionally biased region" description="Low complexity" evidence="1">
    <location>
        <begin position="68"/>
        <end position="91"/>
    </location>
</feature>
<feature type="region of interest" description="Disordered" evidence="1">
    <location>
        <begin position="1"/>
        <end position="93"/>
    </location>
</feature>
<proteinExistence type="predicted"/>
<evidence type="ECO:0000256" key="1">
    <source>
        <dbReference type="SAM" id="MobiDB-lite"/>
    </source>
</evidence>
<reference evidence="2 3" key="1">
    <citation type="submission" date="2023-05" db="EMBL/GenBank/DDBJ databases">
        <title>A 100% complete, gapless, phased diploid assembly of the Scenedesmus obliquus UTEX 3031 genome.</title>
        <authorList>
            <person name="Biondi T.C."/>
            <person name="Hanschen E.R."/>
            <person name="Kwon T."/>
            <person name="Eng W."/>
            <person name="Kruse C.P.S."/>
            <person name="Koehler S.I."/>
            <person name="Kunde Y."/>
            <person name="Gleasner C.D."/>
            <person name="You Mak K.T."/>
            <person name="Polle J."/>
            <person name="Hovde B.T."/>
            <person name="Starkenburg S.R."/>
        </authorList>
    </citation>
    <scope>NUCLEOTIDE SEQUENCE [LARGE SCALE GENOMIC DNA]</scope>
    <source>
        <strain evidence="2 3">DOE0152z</strain>
    </source>
</reference>
<accession>A0ABY8UE39</accession>
<sequence length="147" mass="15327">MSVKPWEASGIPRAPARFRSSSEEDELGRPAHSRHPATPSLAGIPRYPKTSSASGSPAGSRTGYSQVTAAASRGSPAAGAASTTQGAISGSQQPQLSLMDLPWCSGCMARLAQHGMQQLGRPRCLCSGLQQLPAPYVGVSTWCSVYR</sequence>
<gene>
    <name evidence="2" type="ORF">OEZ85_004154</name>
</gene>
<dbReference type="Proteomes" id="UP001244341">
    <property type="component" value="Chromosome 10b"/>
</dbReference>
<dbReference type="EMBL" id="CP126217">
    <property type="protein sequence ID" value="WIA19545.1"/>
    <property type="molecule type" value="Genomic_DNA"/>
</dbReference>
<evidence type="ECO:0000313" key="3">
    <source>
        <dbReference type="Proteomes" id="UP001244341"/>
    </source>
</evidence>